<keyword evidence="3 7" id="KW-1133">Transmembrane helix</keyword>
<feature type="transmembrane region" description="Helical" evidence="7">
    <location>
        <begin position="123"/>
        <end position="142"/>
    </location>
</feature>
<dbReference type="InterPro" id="IPR036259">
    <property type="entry name" value="MFS_trans_sf"/>
</dbReference>
<evidence type="ECO:0000256" key="5">
    <source>
        <dbReference type="ARBA" id="ARBA00023180"/>
    </source>
</evidence>
<evidence type="ECO:0000256" key="3">
    <source>
        <dbReference type="ARBA" id="ARBA00022989"/>
    </source>
</evidence>
<dbReference type="GO" id="GO:0022857">
    <property type="term" value="F:transmembrane transporter activity"/>
    <property type="evidence" value="ECO:0007669"/>
    <property type="project" value="InterPro"/>
</dbReference>
<dbReference type="OrthoDB" id="6770063at2759"/>
<feature type="transmembrane region" description="Helical" evidence="7">
    <location>
        <begin position="148"/>
        <end position="168"/>
    </location>
</feature>
<feature type="transmembrane region" description="Helical" evidence="7">
    <location>
        <begin position="342"/>
        <end position="367"/>
    </location>
</feature>
<dbReference type="AlphaFoldDB" id="A0A8H4PCN9"/>
<comment type="caution">
    <text evidence="9">The sequence shown here is derived from an EMBL/GenBank/DDBJ whole genome shotgun (WGS) entry which is preliminary data.</text>
</comment>
<evidence type="ECO:0000313" key="9">
    <source>
        <dbReference type="EMBL" id="KAF4470714.1"/>
    </source>
</evidence>
<reference evidence="9 10" key="1">
    <citation type="submission" date="2020-01" db="EMBL/GenBank/DDBJ databases">
        <title>Identification and distribution of gene clusters putatively required for synthesis of sphingolipid metabolism inhibitors in phylogenetically diverse species of the filamentous fungus Fusarium.</title>
        <authorList>
            <person name="Kim H.-S."/>
            <person name="Busman M."/>
            <person name="Brown D.W."/>
            <person name="Divon H."/>
            <person name="Uhlig S."/>
            <person name="Proctor R.H."/>
        </authorList>
    </citation>
    <scope>NUCLEOTIDE SEQUENCE [LARGE SCALE GENOMIC DNA]</scope>
    <source>
        <strain evidence="9 10">NRRL 20459</strain>
    </source>
</reference>
<feature type="transmembrane region" description="Helical" evidence="7">
    <location>
        <begin position="210"/>
        <end position="230"/>
    </location>
</feature>
<name>A0A8H4PCN9_9HYPO</name>
<dbReference type="Gene3D" id="1.20.1250.20">
    <property type="entry name" value="MFS general substrate transporter like domains"/>
    <property type="match status" value="1"/>
</dbReference>
<feature type="transmembrane region" description="Helical" evidence="7">
    <location>
        <begin position="452"/>
        <end position="474"/>
    </location>
</feature>
<keyword evidence="10" id="KW-1185">Reference proteome</keyword>
<dbReference type="FunFam" id="1.20.1250.20:FF:000509">
    <property type="entry name" value="MFS general substrate transporter"/>
    <property type="match status" value="1"/>
</dbReference>
<keyword evidence="5" id="KW-0325">Glycoprotein</keyword>
<dbReference type="GO" id="GO:0016020">
    <property type="term" value="C:membrane"/>
    <property type="evidence" value="ECO:0007669"/>
    <property type="project" value="UniProtKB-SubCell"/>
</dbReference>
<evidence type="ECO:0000256" key="2">
    <source>
        <dbReference type="ARBA" id="ARBA00022692"/>
    </source>
</evidence>
<comment type="similarity">
    <text evidence="6">Belongs to the major facilitator superfamily. CAR1 family.</text>
</comment>
<evidence type="ECO:0000256" key="1">
    <source>
        <dbReference type="ARBA" id="ARBA00004141"/>
    </source>
</evidence>
<dbReference type="Pfam" id="PF07690">
    <property type="entry name" value="MFS_1"/>
    <property type="match status" value="1"/>
</dbReference>
<dbReference type="InterPro" id="IPR011701">
    <property type="entry name" value="MFS"/>
</dbReference>
<feature type="transmembrane region" description="Helical" evidence="7">
    <location>
        <begin position="480"/>
        <end position="501"/>
    </location>
</feature>
<keyword evidence="2 7" id="KW-0812">Transmembrane</keyword>
<sequence>MTSRAVEETTPLLAGADRAQHDTFNRESLNEVDFDPHGDPDDPLEWSAPLRWRIVALLALTSFMVTFNCISVVPVASHIANDLSGGSGTKSAAVTLVTIWELGEAVGPLLIAPLSEMFGRWPLMNVCTILLVMATMLSAVSQTTLQLIMSRALTGMAVATNVLGPAIVGDMFAPDQRGTAMSLMMLAPLVGGAVGPALSGTVSQSLGWRSVLWVSVALASCCELLLFTCFRETYKVSIHRKKAERLPNQVANTSIACEIAKGPGLDKGHGGLGSSMMRPAEVLFSSGVLAAMSLFGSVVFSYFYVVAVTLPNILEDLYGLSPAATGSAFFANGMPGTDNLTILGALAKLSLSALGSLVGILFCRASVDKIYIKLRAANNGIGLPEHRLPISIMGSLTLAPAVVLYGWCAEYKLSLSLVLLSVIWIRLSLMLAFLPIMAYVVDACGLYSASALTGVIVIRCLAGAFLPLLMAMLIECVGYGWGFTAFGTLSLVLTGIPALILRYGPIWRQGCMYTRTERE</sequence>
<evidence type="ECO:0000313" key="10">
    <source>
        <dbReference type="Proteomes" id="UP000554235"/>
    </source>
</evidence>
<keyword evidence="4 7" id="KW-0472">Membrane</keyword>
<evidence type="ECO:0000256" key="4">
    <source>
        <dbReference type="ARBA" id="ARBA00023136"/>
    </source>
</evidence>
<accession>A0A8H4PCN9</accession>
<comment type="subcellular location">
    <subcellularLocation>
        <location evidence="1">Membrane</location>
        <topology evidence="1">Multi-pass membrane protein</topology>
    </subcellularLocation>
</comment>
<feature type="transmembrane region" description="Helical" evidence="7">
    <location>
        <begin position="92"/>
        <end position="111"/>
    </location>
</feature>
<feature type="transmembrane region" description="Helical" evidence="7">
    <location>
        <begin position="388"/>
        <end position="407"/>
    </location>
</feature>
<feature type="transmembrane region" description="Helical" evidence="7">
    <location>
        <begin position="413"/>
        <end position="440"/>
    </location>
</feature>
<dbReference type="EMBL" id="JAADYS010000306">
    <property type="protein sequence ID" value="KAF4470714.1"/>
    <property type="molecule type" value="Genomic_DNA"/>
</dbReference>
<organism evidence="9 10">
    <name type="scientific">Fusarium albosuccineum</name>
    <dbReference type="NCBI Taxonomy" id="1237068"/>
    <lineage>
        <taxon>Eukaryota</taxon>
        <taxon>Fungi</taxon>
        <taxon>Dikarya</taxon>
        <taxon>Ascomycota</taxon>
        <taxon>Pezizomycotina</taxon>
        <taxon>Sordariomycetes</taxon>
        <taxon>Hypocreomycetidae</taxon>
        <taxon>Hypocreales</taxon>
        <taxon>Nectriaceae</taxon>
        <taxon>Fusarium</taxon>
        <taxon>Fusarium decemcellulare species complex</taxon>
    </lineage>
</organism>
<dbReference type="Proteomes" id="UP000554235">
    <property type="component" value="Unassembled WGS sequence"/>
</dbReference>
<feature type="transmembrane region" description="Helical" evidence="7">
    <location>
        <begin position="54"/>
        <end position="80"/>
    </location>
</feature>
<dbReference type="PANTHER" id="PTHR23502:SF163">
    <property type="entry name" value="MAJOR FACILITATOR SUPERFAMILY (MFS) PROFILE DOMAIN-CONTAINING PROTEIN"/>
    <property type="match status" value="1"/>
</dbReference>
<feature type="transmembrane region" description="Helical" evidence="7">
    <location>
        <begin position="282"/>
        <end position="305"/>
    </location>
</feature>
<dbReference type="PROSITE" id="PS50850">
    <property type="entry name" value="MFS"/>
    <property type="match status" value="1"/>
</dbReference>
<dbReference type="PANTHER" id="PTHR23502">
    <property type="entry name" value="MAJOR FACILITATOR SUPERFAMILY"/>
    <property type="match status" value="1"/>
</dbReference>
<protein>
    <submittedName>
        <fullName evidence="9">Major facilitator superfamily transporter</fullName>
    </submittedName>
</protein>
<proteinExistence type="inferred from homology"/>
<feature type="domain" description="Major facilitator superfamily (MFS) profile" evidence="8">
    <location>
        <begin position="54"/>
        <end position="505"/>
    </location>
</feature>
<dbReference type="SUPFAM" id="SSF103473">
    <property type="entry name" value="MFS general substrate transporter"/>
    <property type="match status" value="1"/>
</dbReference>
<evidence type="ECO:0000256" key="7">
    <source>
        <dbReference type="SAM" id="Phobius"/>
    </source>
</evidence>
<dbReference type="InterPro" id="IPR020846">
    <property type="entry name" value="MFS_dom"/>
</dbReference>
<evidence type="ECO:0000256" key="6">
    <source>
        <dbReference type="ARBA" id="ARBA00038347"/>
    </source>
</evidence>
<gene>
    <name evidence="9" type="ORF">FALBO_2384</name>
</gene>
<evidence type="ECO:0000259" key="8">
    <source>
        <dbReference type="PROSITE" id="PS50850"/>
    </source>
</evidence>
<feature type="transmembrane region" description="Helical" evidence="7">
    <location>
        <begin position="180"/>
        <end position="198"/>
    </location>
</feature>